<keyword evidence="2" id="KW-0067">ATP-binding</keyword>
<dbReference type="InterPro" id="IPR001054">
    <property type="entry name" value="A/G_cyclase"/>
</dbReference>
<dbReference type="CDD" id="cd07302">
    <property type="entry name" value="CHD"/>
    <property type="match status" value="1"/>
</dbReference>
<evidence type="ECO:0000256" key="2">
    <source>
        <dbReference type="ARBA" id="ARBA00022840"/>
    </source>
</evidence>
<dbReference type="GO" id="GO:0009190">
    <property type="term" value="P:cyclic nucleotide biosynthetic process"/>
    <property type="evidence" value="ECO:0007669"/>
    <property type="project" value="InterPro"/>
</dbReference>
<organism evidence="5 6">
    <name type="scientific">Brassicogethes aeneus</name>
    <name type="common">Rape pollen beetle</name>
    <name type="synonym">Meligethes aeneus</name>
    <dbReference type="NCBI Taxonomy" id="1431903"/>
    <lineage>
        <taxon>Eukaryota</taxon>
        <taxon>Metazoa</taxon>
        <taxon>Ecdysozoa</taxon>
        <taxon>Arthropoda</taxon>
        <taxon>Hexapoda</taxon>
        <taxon>Insecta</taxon>
        <taxon>Pterygota</taxon>
        <taxon>Neoptera</taxon>
        <taxon>Endopterygota</taxon>
        <taxon>Coleoptera</taxon>
        <taxon>Polyphaga</taxon>
        <taxon>Cucujiformia</taxon>
        <taxon>Nitidulidae</taxon>
        <taxon>Meligethinae</taxon>
        <taxon>Brassicogethes</taxon>
    </lineage>
</organism>
<dbReference type="Proteomes" id="UP001154078">
    <property type="component" value="Chromosome 4"/>
</dbReference>
<keyword evidence="6" id="KW-1185">Reference proteome</keyword>
<dbReference type="GO" id="GO:0005524">
    <property type="term" value="F:ATP binding"/>
    <property type="evidence" value="ECO:0007669"/>
    <property type="project" value="UniProtKB-KW"/>
</dbReference>
<sequence>MANFDKEIVGIQNIAEMKSKLLLIARGLDRDGTFLKSEYSDLDVLEDPETKIIASFLPDEIIYNVDDYSHRSFDCAILAGDVSGFTDLTEKYSKMDGGASKVTEVLNSYIGNMVQEIMSHGGDILNFSGDAFIAIYKKSENFTKRDAVREAIDCGLIIQKRYGNYPTDIGINIKVKLLISAGILHFSILGDKKNAQYLSIGQPIWDLKEGDGKCGPGDVVVCQSAWRIINSNDYNYTEFDDNMYIQVHGIGQNWRMVQRSRYSVFTKEESFEKFSGNTYCGVFGHALRKEYTVIGKIVNKAARIMMAYNNSISCERGTFLLSKLKPAYFTLREYKPLKGIASPGPIYAFKIVKTRDEEYINLKDPSHPILGREKETALYLHLLDVAKQEFRSENVITNVLITQGPPLIGQKRLTQEFIYVTPKDIPINKIRLSNLNVDLYEPIRKIFLPAMGLTDVSSKHKIEEEIRTRLNSSENEKKLWILNPVFNVNFMRYHMELKFTERVQALREILMKLAYSTFATLWVVMIRKINYIREDIWKLINELSKKNLIFITCEKTVNETKNLQYTYEENVQVLTLPPLDKVLLCFFICQYLNVRGISVELKR</sequence>
<keyword evidence="3" id="KW-0456">Lyase</keyword>
<dbReference type="EMBL" id="OV121135">
    <property type="protein sequence ID" value="CAH0554599.1"/>
    <property type="molecule type" value="Genomic_DNA"/>
</dbReference>
<dbReference type="AlphaFoldDB" id="A0A9P0B3N9"/>
<feature type="domain" description="Guanylate cyclase" evidence="4">
    <location>
        <begin position="76"/>
        <end position="204"/>
    </location>
</feature>
<dbReference type="OrthoDB" id="194468at2759"/>
<dbReference type="PANTHER" id="PTHR16305">
    <property type="entry name" value="TESTICULAR SOLUBLE ADENYLYL CYCLASE"/>
    <property type="match status" value="1"/>
</dbReference>
<dbReference type="GO" id="GO:0005737">
    <property type="term" value="C:cytoplasm"/>
    <property type="evidence" value="ECO:0007669"/>
    <property type="project" value="TreeGrafter"/>
</dbReference>
<evidence type="ECO:0000259" key="4">
    <source>
        <dbReference type="PROSITE" id="PS50125"/>
    </source>
</evidence>
<name>A0A9P0B3N9_BRAAE</name>
<evidence type="ECO:0000256" key="3">
    <source>
        <dbReference type="ARBA" id="ARBA00023239"/>
    </source>
</evidence>
<accession>A0A9P0B3N9</accession>
<dbReference type="PROSITE" id="PS50125">
    <property type="entry name" value="GUANYLATE_CYCLASE_2"/>
    <property type="match status" value="1"/>
</dbReference>
<dbReference type="GO" id="GO:0004016">
    <property type="term" value="F:adenylate cyclase activity"/>
    <property type="evidence" value="ECO:0007669"/>
    <property type="project" value="TreeGrafter"/>
</dbReference>
<dbReference type="InterPro" id="IPR029787">
    <property type="entry name" value="Nucleotide_cyclase"/>
</dbReference>
<gene>
    <name evidence="5" type="ORF">MELIAE_LOCUS6147</name>
</gene>
<evidence type="ECO:0000313" key="5">
    <source>
        <dbReference type="EMBL" id="CAH0554599.1"/>
    </source>
</evidence>
<keyword evidence="1" id="KW-0547">Nucleotide-binding</keyword>
<dbReference type="SUPFAM" id="SSF55073">
    <property type="entry name" value="Nucleotide cyclase"/>
    <property type="match status" value="2"/>
</dbReference>
<dbReference type="GO" id="GO:0035556">
    <property type="term" value="P:intracellular signal transduction"/>
    <property type="evidence" value="ECO:0007669"/>
    <property type="project" value="InterPro"/>
</dbReference>
<proteinExistence type="predicted"/>
<dbReference type="PANTHER" id="PTHR16305:SF28">
    <property type="entry name" value="GUANYLATE CYCLASE DOMAIN-CONTAINING PROTEIN"/>
    <property type="match status" value="1"/>
</dbReference>
<evidence type="ECO:0000256" key="1">
    <source>
        <dbReference type="ARBA" id="ARBA00022741"/>
    </source>
</evidence>
<protein>
    <recommendedName>
        <fullName evidence="4">Guanylate cyclase domain-containing protein</fullName>
    </recommendedName>
</protein>
<evidence type="ECO:0000313" key="6">
    <source>
        <dbReference type="Proteomes" id="UP001154078"/>
    </source>
</evidence>
<reference evidence="5" key="1">
    <citation type="submission" date="2021-12" db="EMBL/GenBank/DDBJ databases">
        <authorList>
            <person name="King R."/>
        </authorList>
    </citation>
    <scope>NUCLEOTIDE SEQUENCE</scope>
</reference>
<dbReference type="Gene3D" id="3.30.70.1230">
    <property type="entry name" value="Nucleotide cyclase"/>
    <property type="match status" value="2"/>
</dbReference>